<dbReference type="AlphaFoldDB" id="A0A382M595"/>
<gene>
    <name evidence="2" type="ORF">METZ01_LOCUS296923</name>
</gene>
<reference evidence="2" key="1">
    <citation type="submission" date="2018-05" db="EMBL/GenBank/DDBJ databases">
        <authorList>
            <person name="Lanie J.A."/>
            <person name="Ng W.-L."/>
            <person name="Kazmierczak K.M."/>
            <person name="Andrzejewski T.M."/>
            <person name="Davidsen T.M."/>
            <person name="Wayne K.J."/>
            <person name="Tettelin H."/>
            <person name="Glass J.I."/>
            <person name="Rusch D."/>
            <person name="Podicherti R."/>
            <person name="Tsui H.-C.T."/>
            <person name="Winkler M.E."/>
        </authorList>
    </citation>
    <scope>NUCLEOTIDE SEQUENCE</scope>
</reference>
<evidence type="ECO:0000256" key="1">
    <source>
        <dbReference type="SAM" id="Phobius"/>
    </source>
</evidence>
<name>A0A382M595_9ZZZZ</name>
<protein>
    <submittedName>
        <fullName evidence="2">Uncharacterized protein</fullName>
    </submittedName>
</protein>
<dbReference type="EMBL" id="UINC01091365">
    <property type="protein sequence ID" value="SVC44069.1"/>
    <property type="molecule type" value="Genomic_DNA"/>
</dbReference>
<keyword evidence="1" id="KW-1133">Transmembrane helix</keyword>
<keyword evidence="1" id="KW-0472">Membrane</keyword>
<accession>A0A382M595</accession>
<proteinExistence type="predicted"/>
<evidence type="ECO:0000313" key="2">
    <source>
        <dbReference type="EMBL" id="SVC44069.1"/>
    </source>
</evidence>
<feature type="transmembrane region" description="Helical" evidence="1">
    <location>
        <begin position="14"/>
        <end position="32"/>
    </location>
</feature>
<feature type="non-terminal residue" evidence="2">
    <location>
        <position position="34"/>
    </location>
</feature>
<sequence>MRIEFLPPIDFNQMLVYSTFAHLFFLTWFMFLPG</sequence>
<organism evidence="2">
    <name type="scientific">marine metagenome</name>
    <dbReference type="NCBI Taxonomy" id="408172"/>
    <lineage>
        <taxon>unclassified sequences</taxon>
        <taxon>metagenomes</taxon>
        <taxon>ecological metagenomes</taxon>
    </lineage>
</organism>
<keyword evidence="1" id="KW-0812">Transmembrane</keyword>